<feature type="transmembrane region" description="Helical" evidence="1">
    <location>
        <begin position="88"/>
        <end position="109"/>
    </location>
</feature>
<evidence type="ECO:0008006" key="4">
    <source>
        <dbReference type="Google" id="ProtNLM"/>
    </source>
</evidence>
<dbReference type="Proteomes" id="UP000451233">
    <property type="component" value="Unassembled WGS sequence"/>
</dbReference>
<feature type="transmembrane region" description="Helical" evidence="1">
    <location>
        <begin position="351"/>
        <end position="370"/>
    </location>
</feature>
<feature type="transmembrane region" description="Helical" evidence="1">
    <location>
        <begin position="121"/>
        <end position="140"/>
    </location>
</feature>
<organism evidence="2 3">
    <name type="scientific">Hufsiella ginkgonis</name>
    <dbReference type="NCBI Taxonomy" id="2695274"/>
    <lineage>
        <taxon>Bacteria</taxon>
        <taxon>Pseudomonadati</taxon>
        <taxon>Bacteroidota</taxon>
        <taxon>Sphingobacteriia</taxon>
        <taxon>Sphingobacteriales</taxon>
        <taxon>Sphingobacteriaceae</taxon>
        <taxon>Hufsiella</taxon>
    </lineage>
</organism>
<gene>
    <name evidence="2" type="ORF">GS398_21255</name>
</gene>
<keyword evidence="3" id="KW-1185">Reference proteome</keyword>
<comment type="caution">
    <text evidence="2">The sequence shown here is derived from an EMBL/GenBank/DDBJ whole genome shotgun (WGS) entry which is preliminary data.</text>
</comment>
<dbReference type="EMBL" id="WVHS01000006">
    <property type="protein sequence ID" value="MXV17842.1"/>
    <property type="molecule type" value="Genomic_DNA"/>
</dbReference>
<dbReference type="RefSeq" id="WP_160908848.1">
    <property type="nucleotide sequence ID" value="NZ_WVHS01000006.1"/>
</dbReference>
<feature type="transmembrane region" description="Helical" evidence="1">
    <location>
        <begin position="36"/>
        <end position="53"/>
    </location>
</feature>
<proteinExistence type="predicted"/>
<feature type="transmembrane region" description="Helical" evidence="1">
    <location>
        <begin position="172"/>
        <end position="193"/>
    </location>
</feature>
<feature type="transmembrane region" description="Helical" evidence="1">
    <location>
        <begin position="200"/>
        <end position="217"/>
    </location>
</feature>
<sequence>METNQKPALNRTWIALLLYTVFSGVLRKWFITGAAAKSAIFAGNLLLPLALLYFSGRDYTGKKTLWVTGIAYLSILTGLAFHPLQVSIYHGFSGILIHALFWTILFVYLNHPQFPIEGRYAFIFIGLCLIETALGSIQYFSPPGSLINRYAEGEGVGVVAMAGASVRVTGTFSYLGGFSSFSSFAAFITCYYIKRKPGSPLILPLLVTGIYNCLISGSRAALLFYLLTITVFLVTEITFTFYRRHIVRLVTSSVILALVNSALLDPFHIQYAVAAGFDSFNTRTLANQDEGINRIISGPLEPFTKKFSFKLAGIGLGATYQGANAAFGRSPLLAGIGYENELFRLVAEGGIVLLLLRFLLLAYVLSFFRFSFFFKLYLFLVIGIYSSFVFNIYGGIFIASGLCLVNQAYPYPRRYEV</sequence>
<name>A0A7K1Y3M4_9SPHI</name>
<reference evidence="2 3" key="1">
    <citation type="submission" date="2019-11" db="EMBL/GenBank/DDBJ databases">
        <title>Pedobacter sp. HMF7056 Genome sequencing and assembly.</title>
        <authorList>
            <person name="Kang H."/>
            <person name="Kim H."/>
            <person name="Joh K."/>
        </authorList>
    </citation>
    <scope>NUCLEOTIDE SEQUENCE [LARGE SCALE GENOMIC DNA]</scope>
    <source>
        <strain evidence="2 3">HMF7056</strain>
    </source>
</reference>
<protein>
    <recommendedName>
        <fullName evidence="4">O-antigen ligase domain-containing protein</fullName>
    </recommendedName>
</protein>
<feature type="transmembrane region" description="Helical" evidence="1">
    <location>
        <begin position="65"/>
        <end position="82"/>
    </location>
</feature>
<keyword evidence="1" id="KW-1133">Transmembrane helix</keyword>
<accession>A0A7K1Y3M4</accession>
<feature type="transmembrane region" description="Helical" evidence="1">
    <location>
        <begin position="12"/>
        <end position="30"/>
    </location>
</feature>
<feature type="transmembrane region" description="Helical" evidence="1">
    <location>
        <begin position="223"/>
        <end position="242"/>
    </location>
</feature>
<keyword evidence="1" id="KW-0812">Transmembrane</keyword>
<evidence type="ECO:0000313" key="3">
    <source>
        <dbReference type="Proteomes" id="UP000451233"/>
    </source>
</evidence>
<dbReference type="AlphaFoldDB" id="A0A7K1Y3M4"/>
<evidence type="ECO:0000256" key="1">
    <source>
        <dbReference type="SAM" id="Phobius"/>
    </source>
</evidence>
<keyword evidence="1" id="KW-0472">Membrane</keyword>
<evidence type="ECO:0000313" key="2">
    <source>
        <dbReference type="EMBL" id="MXV17842.1"/>
    </source>
</evidence>
<feature type="transmembrane region" description="Helical" evidence="1">
    <location>
        <begin position="376"/>
        <end position="405"/>
    </location>
</feature>